<proteinExistence type="predicted"/>
<dbReference type="RefSeq" id="WP_213821164.1">
    <property type="nucleotide sequence ID" value="NZ_JAAMFL010000004.1"/>
</dbReference>
<evidence type="ECO:0000313" key="2">
    <source>
        <dbReference type="Proteomes" id="UP001519503"/>
    </source>
</evidence>
<comment type="caution">
    <text evidence="1">The sequence shown here is derived from an EMBL/GenBank/DDBJ whole genome shotgun (WGS) entry which is preliminary data.</text>
</comment>
<keyword evidence="2" id="KW-1185">Reference proteome</keyword>
<evidence type="ECO:0000313" key="1">
    <source>
        <dbReference type="EMBL" id="MBS9337340.1"/>
    </source>
</evidence>
<sequence>MNQKVELFQANSKAFYEIVSRYFELNPEFDKKDKAQIISSNIYMQLSILDIVNLYQKYTSEKFSTSDFYKLVVKVHTLYETFIAVAKKLKVIKSIKEQSDTDGTWEITNRFLAFRSLTIAHPIGTDKHKKYGLDGTVWLEEIVDLKEPNNSHLIRTNYEKTDFLLKYIKLEGDELTIKSFNNLPVNLDSEIFEVARIVDDKMKMVNDGLLEKIRNKEQEYINREIKLSTELNEKDFEILKDETIKRYPEILSSYSWSLKDVYEIIKYAKEQNKVEIVEYLKNAVWLYKKQLQEMDFSRPISLNDENDSIERINRVLKPSLKTLASRIGRSLFYEQEKLNLYLRPEVIEDLSNLPDEGQRHGDASNALWAMKLLKGLNNDEPELDISFFDGKGEMKSLRNLYHQYVVSVFYYNKKYKKTDFSSLPTPEINSDDITIIMDDF</sequence>
<dbReference type="Proteomes" id="UP001519503">
    <property type="component" value="Unassembled WGS sequence"/>
</dbReference>
<accession>A0ABS5QXL5</accession>
<organism evidence="1 2">
    <name type="scientific">Fructobacillus parabroussonetiae</name>
    <dbReference type="NCBI Taxonomy" id="2713174"/>
    <lineage>
        <taxon>Bacteria</taxon>
        <taxon>Bacillati</taxon>
        <taxon>Bacillota</taxon>
        <taxon>Bacilli</taxon>
        <taxon>Lactobacillales</taxon>
        <taxon>Lactobacillaceae</taxon>
        <taxon>Fructobacillus</taxon>
    </lineage>
</organism>
<dbReference type="EMBL" id="JAAMFL010000004">
    <property type="protein sequence ID" value="MBS9337340.1"/>
    <property type="molecule type" value="Genomic_DNA"/>
</dbReference>
<name>A0ABS5QXL5_9LACO</name>
<protein>
    <submittedName>
        <fullName evidence="1">Uncharacterized protein</fullName>
    </submittedName>
</protein>
<reference evidence="1 2" key="1">
    <citation type="submission" date="2020-02" db="EMBL/GenBank/DDBJ databases">
        <title>Fructobacillus sp. isolated from paper mulberry of Taiwan.</title>
        <authorList>
            <person name="Lin S.-T."/>
        </authorList>
    </citation>
    <scope>NUCLEOTIDE SEQUENCE [LARGE SCALE GENOMIC DNA]</scope>
    <source>
        <strain evidence="1 2">S1-1</strain>
    </source>
</reference>
<gene>
    <name evidence="1" type="ORF">G6R30_02540</name>
</gene>